<evidence type="ECO:0000313" key="3">
    <source>
        <dbReference type="Proteomes" id="UP001501803"/>
    </source>
</evidence>
<accession>A0ABP7L4T1</accession>
<dbReference type="Gene3D" id="3.30.420.40">
    <property type="match status" value="2"/>
</dbReference>
<dbReference type="SUPFAM" id="SSF46785">
    <property type="entry name" value="Winged helix' DNA-binding domain"/>
    <property type="match status" value="1"/>
</dbReference>
<reference evidence="3" key="1">
    <citation type="journal article" date="2019" name="Int. J. Syst. Evol. Microbiol.">
        <title>The Global Catalogue of Microorganisms (GCM) 10K type strain sequencing project: providing services to taxonomists for standard genome sequencing and annotation.</title>
        <authorList>
            <consortium name="The Broad Institute Genomics Platform"/>
            <consortium name="The Broad Institute Genome Sequencing Center for Infectious Disease"/>
            <person name="Wu L."/>
            <person name="Ma J."/>
        </authorList>
    </citation>
    <scope>NUCLEOTIDE SEQUENCE [LARGE SCALE GENOMIC DNA]</scope>
    <source>
        <strain evidence="3">JCM 17021</strain>
    </source>
</reference>
<dbReference type="CDD" id="cd23763">
    <property type="entry name" value="ASKHA_ATPase_ROK"/>
    <property type="match status" value="1"/>
</dbReference>
<evidence type="ECO:0000256" key="1">
    <source>
        <dbReference type="ARBA" id="ARBA00006479"/>
    </source>
</evidence>
<dbReference type="PANTHER" id="PTHR18964:SF149">
    <property type="entry name" value="BIFUNCTIONAL UDP-N-ACETYLGLUCOSAMINE 2-EPIMERASE_N-ACETYLMANNOSAMINE KINASE"/>
    <property type="match status" value="1"/>
</dbReference>
<dbReference type="Proteomes" id="UP001501803">
    <property type="component" value="Unassembled WGS sequence"/>
</dbReference>
<organism evidence="2 3">
    <name type="scientific">Leifsonia kafniensis</name>
    <dbReference type="NCBI Taxonomy" id="475957"/>
    <lineage>
        <taxon>Bacteria</taxon>
        <taxon>Bacillati</taxon>
        <taxon>Actinomycetota</taxon>
        <taxon>Actinomycetes</taxon>
        <taxon>Micrococcales</taxon>
        <taxon>Microbacteriaceae</taxon>
        <taxon>Leifsonia</taxon>
    </lineage>
</organism>
<protein>
    <submittedName>
        <fullName evidence="2">ROK family transcriptional regulator</fullName>
    </submittedName>
</protein>
<dbReference type="RefSeq" id="WP_345069495.1">
    <property type="nucleotide sequence ID" value="NZ_BAABCN010000017.1"/>
</dbReference>
<dbReference type="InterPro" id="IPR043129">
    <property type="entry name" value="ATPase_NBD"/>
</dbReference>
<evidence type="ECO:0000313" key="2">
    <source>
        <dbReference type="EMBL" id="GAA3893101.1"/>
    </source>
</evidence>
<dbReference type="SUPFAM" id="SSF53067">
    <property type="entry name" value="Actin-like ATPase domain"/>
    <property type="match status" value="1"/>
</dbReference>
<dbReference type="Pfam" id="PF00480">
    <property type="entry name" value="ROK"/>
    <property type="match status" value="1"/>
</dbReference>
<comment type="similarity">
    <text evidence="1">Belongs to the ROK (NagC/XylR) family.</text>
</comment>
<sequence>MAANSAPGTPAWLGAWNDRTALSLLLEHGPLGRVRISELGEMSKPTASLVVTRLEKAGLIRIDGEATGGQGRPSVTYAARADRVLGVAIDIDAKRMRACLVDAIRTDHETVEIALPAHASERNAVNEVRAAIEAACAPSGADPASVRTVCLGVQGYLDTLDDDHLFTETLPGWPRSGVRKIIEDELGVAVQVDNDVNLAAVAERAFGAASSASNFALLWLGNGLGAALDLNGGIHRGSFGGAGEIGFLPAPQALTGLDGRPVSDLQDVMGGKAMVRLAREHGMHGRTLASILDALPTSPARGAILDELAYRVAFGVIPLLAVVDPELVVLGGPTCRAGGDELAELVSKEIRGSSRWAPAVAASTVTGNPILTGARELLVTEVRNELLESVARITA</sequence>
<dbReference type="InterPro" id="IPR000600">
    <property type="entry name" value="ROK"/>
</dbReference>
<dbReference type="InterPro" id="IPR036388">
    <property type="entry name" value="WH-like_DNA-bd_sf"/>
</dbReference>
<gene>
    <name evidence="2" type="ORF">GCM10022381_38490</name>
</gene>
<dbReference type="EMBL" id="BAABCN010000017">
    <property type="protein sequence ID" value="GAA3893101.1"/>
    <property type="molecule type" value="Genomic_DNA"/>
</dbReference>
<name>A0ABP7L4T1_9MICO</name>
<proteinExistence type="inferred from homology"/>
<keyword evidence="3" id="KW-1185">Reference proteome</keyword>
<dbReference type="Gene3D" id="1.10.10.10">
    <property type="entry name" value="Winged helix-like DNA-binding domain superfamily/Winged helix DNA-binding domain"/>
    <property type="match status" value="1"/>
</dbReference>
<dbReference type="InterPro" id="IPR036390">
    <property type="entry name" value="WH_DNA-bd_sf"/>
</dbReference>
<comment type="caution">
    <text evidence="2">The sequence shown here is derived from an EMBL/GenBank/DDBJ whole genome shotgun (WGS) entry which is preliminary data.</text>
</comment>
<dbReference type="PANTHER" id="PTHR18964">
    <property type="entry name" value="ROK (REPRESSOR, ORF, KINASE) FAMILY"/>
    <property type="match status" value="1"/>
</dbReference>